<dbReference type="Proteomes" id="UP001521150">
    <property type="component" value="Unassembled WGS sequence"/>
</dbReference>
<dbReference type="Pfam" id="PF13830">
    <property type="entry name" value="DUF4192"/>
    <property type="match status" value="1"/>
</dbReference>
<evidence type="ECO:0000313" key="2">
    <source>
        <dbReference type="Proteomes" id="UP001521150"/>
    </source>
</evidence>
<sequence length="331" mass="36146">MSHQPRPRIHLHDEGDFIAAVPYMLGYRPENSLVVTTHTKKPQQNIALCLRSDIPPEHLYQSLAEQLKIPITGSDAASATILVICNDSAKHAPPHRALVNALTETFNANSVTVHDALWAPDITAGARWSCYSNPERSGQIPDPKASAIAIASTMSGSITYDSKADMRASLEPCDANLLSHRSKRISAALRHSPNETSSLKLVDDTLTQASDETLNLDDNRIVDLAVALTHVHVRDHCLKPEVTRRDARIEQLWVDLTRALPAPYRAESAFLLAVTAYLRGDGALAGIALDVARQANPAHRATRIMRHAMDMGLRPDAVAEALAIAFPQQKP</sequence>
<reference evidence="1 2" key="1">
    <citation type="submission" date="2021-12" db="EMBL/GenBank/DDBJ databases">
        <title>Genome sequence of Kibdelosporangium philippinense ATCC 49844.</title>
        <authorList>
            <person name="Fedorov E.A."/>
            <person name="Omeragic M."/>
            <person name="Shalygina K.F."/>
            <person name="Maclea K.S."/>
        </authorList>
    </citation>
    <scope>NUCLEOTIDE SEQUENCE [LARGE SCALE GENOMIC DNA]</scope>
    <source>
        <strain evidence="1 2">ATCC 49844</strain>
    </source>
</reference>
<dbReference type="InterPro" id="IPR025447">
    <property type="entry name" value="DUF4192"/>
</dbReference>
<comment type="caution">
    <text evidence="1">The sequence shown here is derived from an EMBL/GenBank/DDBJ whole genome shotgun (WGS) entry which is preliminary data.</text>
</comment>
<evidence type="ECO:0000313" key="1">
    <source>
        <dbReference type="EMBL" id="MCE7009899.1"/>
    </source>
</evidence>
<accession>A0ABS8ZQ99</accession>
<dbReference type="RefSeq" id="WP_233731399.1">
    <property type="nucleotide sequence ID" value="NZ_JAJVCN010000004.1"/>
</dbReference>
<organism evidence="1 2">
    <name type="scientific">Kibdelosporangium philippinense</name>
    <dbReference type="NCBI Taxonomy" id="211113"/>
    <lineage>
        <taxon>Bacteria</taxon>
        <taxon>Bacillati</taxon>
        <taxon>Actinomycetota</taxon>
        <taxon>Actinomycetes</taxon>
        <taxon>Pseudonocardiales</taxon>
        <taxon>Pseudonocardiaceae</taxon>
        <taxon>Kibdelosporangium</taxon>
    </lineage>
</organism>
<protein>
    <submittedName>
        <fullName evidence="1">DUF4192 domain-containing protein</fullName>
    </submittedName>
</protein>
<keyword evidence="2" id="KW-1185">Reference proteome</keyword>
<name>A0ABS8ZQ99_9PSEU</name>
<gene>
    <name evidence="1" type="ORF">LWC34_44910</name>
</gene>
<dbReference type="EMBL" id="JAJVCN010000004">
    <property type="protein sequence ID" value="MCE7009899.1"/>
    <property type="molecule type" value="Genomic_DNA"/>
</dbReference>
<proteinExistence type="predicted"/>